<dbReference type="AlphaFoldDB" id="A0AAP0G9M4"/>
<evidence type="ECO:0000313" key="3">
    <source>
        <dbReference type="Proteomes" id="UP001418222"/>
    </source>
</evidence>
<comment type="caution">
    <text evidence="2">The sequence shown here is derived from an EMBL/GenBank/DDBJ whole genome shotgun (WGS) entry which is preliminary data.</text>
</comment>
<proteinExistence type="predicted"/>
<protein>
    <submittedName>
        <fullName evidence="2">Uncharacterized protein</fullName>
    </submittedName>
</protein>
<accession>A0AAP0G9M4</accession>
<name>A0AAP0G9M4_9ASPA</name>
<feature type="compositionally biased region" description="Polar residues" evidence="1">
    <location>
        <begin position="16"/>
        <end position="37"/>
    </location>
</feature>
<organism evidence="2 3">
    <name type="scientific">Platanthera zijinensis</name>
    <dbReference type="NCBI Taxonomy" id="2320716"/>
    <lineage>
        <taxon>Eukaryota</taxon>
        <taxon>Viridiplantae</taxon>
        <taxon>Streptophyta</taxon>
        <taxon>Embryophyta</taxon>
        <taxon>Tracheophyta</taxon>
        <taxon>Spermatophyta</taxon>
        <taxon>Magnoliopsida</taxon>
        <taxon>Liliopsida</taxon>
        <taxon>Asparagales</taxon>
        <taxon>Orchidaceae</taxon>
        <taxon>Orchidoideae</taxon>
        <taxon>Orchideae</taxon>
        <taxon>Orchidinae</taxon>
        <taxon>Platanthera</taxon>
    </lineage>
</organism>
<sequence length="124" mass="13196">MLGEGPSAFGSPLRLATTSTHLADISPSGTEGPQSGPDSPVHGSRHGTVQLHEAPTNTNHIPLSPLLQPPLKRVRNSPGLYSKFGPNQFNQVPSFDRILPAIRELFLNQTGLGSIAESIKPMPD</sequence>
<evidence type="ECO:0000313" key="2">
    <source>
        <dbReference type="EMBL" id="KAK8946533.1"/>
    </source>
</evidence>
<feature type="region of interest" description="Disordered" evidence="1">
    <location>
        <begin position="1"/>
        <end position="70"/>
    </location>
</feature>
<dbReference type="EMBL" id="JBBWWQ010000005">
    <property type="protein sequence ID" value="KAK8946533.1"/>
    <property type="molecule type" value="Genomic_DNA"/>
</dbReference>
<dbReference type="Proteomes" id="UP001418222">
    <property type="component" value="Unassembled WGS sequence"/>
</dbReference>
<keyword evidence="3" id="KW-1185">Reference proteome</keyword>
<gene>
    <name evidence="2" type="ORF">KSP39_PZI006705</name>
</gene>
<evidence type="ECO:0000256" key="1">
    <source>
        <dbReference type="SAM" id="MobiDB-lite"/>
    </source>
</evidence>
<reference evidence="2 3" key="1">
    <citation type="journal article" date="2022" name="Nat. Plants">
        <title>Genomes of leafy and leafless Platanthera orchids illuminate the evolution of mycoheterotrophy.</title>
        <authorList>
            <person name="Li M.H."/>
            <person name="Liu K.W."/>
            <person name="Li Z."/>
            <person name="Lu H.C."/>
            <person name="Ye Q.L."/>
            <person name="Zhang D."/>
            <person name="Wang J.Y."/>
            <person name="Li Y.F."/>
            <person name="Zhong Z.M."/>
            <person name="Liu X."/>
            <person name="Yu X."/>
            <person name="Liu D.K."/>
            <person name="Tu X.D."/>
            <person name="Liu B."/>
            <person name="Hao Y."/>
            <person name="Liao X.Y."/>
            <person name="Jiang Y.T."/>
            <person name="Sun W.H."/>
            <person name="Chen J."/>
            <person name="Chen Y.Q."/>
            <person name="Ai Y."/>
            <person name="Zhai J.W."/>
            <person name="Wu S.S."/>
            <person name="Zhou Z."/>
            <person name="Hsiao Y.Y."/>
            <person name="Wu W.L."/>
            <person name="Chen Y.Y."/>
            <person name="Lin Y.F."/>
            <person name="Hsu J.L."/>
            <person name="Li C.Y."/>
            <person name="Wang Z.W."/>
            <person name="Zhao X."/>
            <person name="Zhong W.Y."/>
            <person name="Ma X.K."/>
            <person name="Ma L."/>
            <person name="Huang J."/>
            <person name="Chen G.Z."/>
            <person name="Huang M.Z."/>
            <person name="Huang L."/>
            <person name="Peng D.H."/>
            <person name="Luo Y.B."/>
            <person name="Zou S.Q."/>
            <person name="Chen S.P."/>
            <person name="Lan S."/>
            <person name="Tsai W.C."/>
            <person name="Van de Peer Y."/>
            <person name="Liu Z.J."/>
        </authorList>
    </citation>
    <scope>NUCLEOTIDE SEQUENCE [LARGE SCALE GENOMIC DNA]</scope>
    <source>
        <strain evidence="2">Lor287</strain>
    </source>
</reference>